<dbReference type="Pfam" id="PF13679">
    <property type="entry name" value="Methyltransf_32"/>
    <property type="match status" value="1"/>
</dbReference>
<dbReference type="EMBL" id="CAUEEQ010049216">
    <property type="protein sequence ID" value="CAJ0960062.1"/>
    <property type="molecule type" value="Genomic_DNA"/>
</dbReference>
<evidence type="ECO:0000313" key="3">
    <source>
        <dbReference type="Proteomes" id="UP001176940"/>
    </source>
</evidence>
<organism evidence="2 3">
    <name type="scientific">Ranitomeya imitator</name>
    <name type="common">mimic poison frog</name>
    <dbReference type="NCBI Taxonomy" id="111125"/>
    <lineage>
        <taxon>Eukaryota</taxon>
        <taxon>Metazoa</taxon>
        <taxon>Chordata</taxon>
        <taxon>Craniata</taxon>
        <taxon>Vertebrata</taxon>
        <taxon>Euteleostomi</taxon>
        <taxon>Amphibia</taxon>
        <taxon>Batrachia</taxon>
        <taxon>Anura</taxon>
        <taxon>Neobatrachia</taxon>
        <taxon>Hyloidea</taxon>
        <taxon>Dendrobatidae</taxon>
        <taxon>Dendrobatinae</taxon>
        <taxon>Ranitomeya</taxon>
    </lineage>
</organism>
<keyword evidence="3" id="KW-1185">Reference proteome</keyword>
<gene>
    <name evidence="2" type="ORF">RIMI_LOCUS17115163</name>
</gene>
<evidence type="ECO:0000259" key="1">
    <source>
        <dbReference type="Pfam" id="PF13679"/>
    </source>
</evidence>
<dbReference type="InterPro" id="IPR052220">
    <property type="entry name" value="METTL25"/>
</dbReference>
<comment type="caution">
    <text evidence="2">The sequence shown here is derived from an EMBL/GenBank/DDBJ whole genome shotgun (WGS) entry which is preliminary data.</text>
</comment>
<sequence length="67" mass="7412">MSGKESIMVGLHTCGDLAPNTLRIFISKPEMKAVCSVGCCYHFLSEQFEHLEEDRGSSPYVGFASLR</sequence>
<dbReference type="InterPro" id="IPR025714">
    <property type="entry name" value="Methyltranfer_dom"/>
</dbReference>
<evidence type="ECO:0000313" key="2">
    <source>
        <dbReference type="EMBL" id="CAJ0960062.1"/>
    </source>
</evidence>
<name>A0ABN9M6G9_9NEOB</name>
<dbReference type="Proteomes" id="UP001176940">
    <property type="component" value="Unassembled WGS sequence"/>
</dbReference>
<protein>
    <recommendedName>
        <fullName evidence="1">Methyltransferase domain-containing protein</fullName>
    </recommendedName>
</protein>
<reference evidence="2" key="1">
    <citation type="submission" date="2023-07" db="EMBL/GenBank/DDBJ databases">
        <authorList>
            <person name="Stuckert A."/>
        </authorList>
    </citation>
    <scope>NUCLEOTIDE SEQUENCE</scope>
</reference>
<dbReference type="PANTHER" id="PTHR12496">
    <property type="entry name" value="CGI-41 METHYLTRANSFERASE"/>
    <property type="match status" value="1"/>
</dbReference>
<dbReference type="PANTHER" id="PTHR12496:SF9">
    <property type="entry name" value="METHYLTRANSFERASE-LIKE PROTEIN 25-RELATED"/>
    <property type="match status" value="1"/>
</dbReference>
<feature type="domain" description="Methyltransferase" evidence="1">
    <location>
        <begin position="5"/>
        <end position="47"/>
    </location>
</feature>
<accession>A0ABN9M6G9</accession>
<proteinExistence type="predicted"/>